<reference evidence="1" key="1">
    <citation type="submission" date="2019-11" db="EMBL/GenBank/DDBJ databases">
        <authorList>
            <person name="Feng L."/>
        </authorList>
    </citation>
    <scope>NUCLEOTIDE SEQUENCE</scope>
    <source>
        <strain evidence="1">BvulgatusLFYP11</strain>
    </source>
</reference>
<organism evidence="1">
    <name type="scientific">Phocaeicola vulgatus</name>
    <name type="common">Bacteroides vulgatus</name>
    <dbReference type="NCBI Taxonomy" id="821"/>
    <lineage>
        <taxon>Bacteria</taxon>
        <taxon>Pseudomonadati</taxon>
        <taxon>Bacteroidota</taxon>
        <taxon>Bacteroidia</taxon>
        <taxon>Bacteroidales</taxon>
        <taxon>Bacteroidaceae</taxon>
        <taxon>Phocaeicola</taxon>
    </lineage>
</organism>
<dbReference type="EMBL" id="CACRTA010000052">
    <property type="protein sequence ID" value="VYT50327.1"/>
    <property type="molecule type" value="Genomic_DNA"/>
</dbReference>
<sequence length="39" mass="4286">MRCVNLQGTPQLVKVGALCVKKEGVQFLTHLLVILFTTS</sequence>
<evidence type="ECO:0000313" key="1">
    <source>
        <dbReference type="EMBL" id="VYT50327.1"/>
    </source>
</evidence>
<proteinExistence type="predicted"/>
<name>A0A6N2X8S6_PHOVU</name>
<protein>
    <submittedName>
        <fullName evidence="1">Uncharacterized protein</fullName>
    </submittedName>
</protein>
<gene>
    <name evidence="1" type="ORF">BVLFYP11_00469</name>
</gene>
<accession>A0A6N2X8S6</accession>
<dbReference type="AlphaFoldDB" id="A0A6N2X8S6"/>